<dbReference type="EMBL" id="DF933829">
    <property type="protein sequence ID" value="GAM38019.1"/>
    <property type="molecule type" value="Genomic_DNA"/>
</dbReference>
<dbReference type="InterPro" id="IPR036322">
    <property type="entry name" value="WD40_repeat_dom_sf"/>
</dbReference>
<evidence type="ECO:0000259" key="2">
    <source>
        <dbReference type="PROSITE" id="PS50181"/>
    </source>
</evidence>
<organism evidence="3 4">
    <name type="scientific">Talaromyces pinophilus</name>
    <name type="common">Penicillium pinophilum</name>
    <dbReference type="NCBI Taxonomy" id="128442"/>
    <lineage>
        <taxon>Eukaryota</taxon>
        <taxon>Fungi</taxon>
        <taxon>Dikarya</taxon>
        <taxon>Ascomycota</taxon>
        <taxon>Pezizomycotina</taxon>
        <taxon>Eurotiomycetes</taxon>
        <taxon>Eurotiomycetidae</taxon>
        <taxon>Eurotiales</taxon>
        <taxon>Trichocomaceae</taxon>
        <taxon>Talaromyces</taxon>
        <taxon>Talaromyces sect. Talaromyces</taxon>
    </lineage>
</organism>
<feature type="compositionally biased region" description="Low complexity" evidence="1">
    <location>
        <begin position="1073"/>
        <end position="1086"/>
    </location>
</feature>
<feature type="region of interest" description="Disordered" evidence="1">
    <location>
        <begin position="1138"/>
        <end position="1166"/>
    </location>
</feature>
<dbReference type="SMART" id="SM00256">
    <property type="entry name" value="FBOX"/>
    <property type="match status" value="1"/>
</dbReference>
<proteinExistence type="predicted"/>
<feature type="compositionally biased region" description="Low complexity" evidence="1">
    <location>
        <begin position="51"/>
        <end position="64"/>
    </location>
</feature>
<dbReference type="SUPFAM" id="SSF50978">
    <property type="entry name" value="WD40 repeat-like"/>
    <property type="match status" value="1"/>
</dbReference>
<feature type="region of interest" description="Disordered" evidence="1">
    <location>
        <begin position="51"/>
        <end position="97"/>
    </location>
</feature>
<dbReference type="Pfam" id="PF12937">
    <property type="entry name" value="F-box-like"/>
    <property type="match status" value="1"/>
</dbReference>
<feature type="compositionally biased region" description="Polar residues" evidence="1">
    <location>
        <begin position="603"/>
        <end position="616"/>
    </location>
</feature>
<name>A0A6V8HAS1_TALPI</name>
<keyword evidence="4" id="KW-1185">Reference proteome</keyword>
<dbReference type="PROSITE" id="PS50181">
    <property type="entry name" value="FBOX"/>
    <property type="match status" value="1"/>
</dbReference>
<feature type="region of interest" description="Disordered" evidence="1">
    <location>
        <begin position="1068"/>
        <end position="1090"/>
    </location>
</feature>
<accession>A0A6V8HAS1</accession>
<dbReference type="GO" id="GO:0005829">
    <property type="term" value="C:cytosol"/>
    <property type="evidence" value="ECO:0007669"/>
    <property type="project" value="TreeGrafter"/>
</dbReference>
<dbReference type="GO" id="GO:0005634">
    <property type="term" value="C:nucleus"/>
    <property type="evidence" value="ECO:0007669"/>
    <property type="project" value="TreeGrafter"/>
</dbReference>
<dbReference type="GO" id="GO:0008540">
    <property type="term" value="C:proteasome regulatory particle, base subcomplex"/>
    <property type="evidence" value="ECO:0007669"/>
    <property type="project" value="TreeGrafter"/>
</dbReference>
<feature type="compositionally biased region" description="Basic residues" evidence="1">
    <location>
        <begin position="961"/>
        <end position="970"/>
    </location>
</feature>
<dbReference type="Gene3D" id="2.130.10.10">
    <property type="entry name" value="YVTN repeat-like/Quinoprotein amine dehydrogenase"/>
    <property type="match status" value="1"/>
</dbReference>
<evidence type="ECO:0000313" key="4">
    <source>
        <dbReference type="Proteomes" id="UP000053095"/>
    </source>
</evidence>
<feature type="region of interest" description="Disordered" evidence="1">
    <location>
        <begin position="591"/>
        <end position="616"/>
    </location>
</feature>
<dbReference type="PANTHER" id="PTHR10223">
    <property type="entry name" value="26S PROTEASOME NON-ATPASE REGULATORY SUBUNIT 4"/>
    <property type="match status" value="1"/>
</dbReference>
<dbReference type="InterPro" id="IPR001810">
    <property type="entry name" value="F-box_dom"/>
</dbReference>
<feature type="compositionally biased region" description="Low complexity" evidence="1">
    <location>
        <begin position="788"/>
        <end position="797"/>
    </location>
</feature>
<feature type="domain" description="F-box" evidence="2">
    <location>
        <begin position="187"/>
        <end position="233"/>
    </location>
</feature>
<gene>
    <name evidence="3" type="ORF">TCE0_033f08425</name>
</gene>
<feature type="compositionally biased region" description="Low complexity" evidence="1">
    <location>
        <begin position="1149"/>
        <end position="1163"/>
    </location>
</feature>
<feature type="compositionally biased region" description="Low complexity" evidence="1">
    <location>
        <begin position="1121"/>
        <end position="1132"/>
    </location>
</feature>
<dbReference type="GO" id="GO:0043161">
    <property type="term" value="P:proteasome-mediated ubiquitin-dependent protein catabolic process"/>
    <property type="evidence" value="ECO:0007669"/>
    <property type="project" value="TreeGrafter"/>
</dbReference>
<dbReference type="InterPro" id="IPR015943">
    <property type="entry name" value="WD40/YVTN_repeat-like_dom_sf"/>
</dbReference>
<evidence type="ECO:0000256" key="1">
    <source>
        <dbReference type="SAM" id="MobiDB-lite"/>
    </source>
</evidence>
<feature type="region of interest" description="Disordered" evidence="1">
    <location>
        <begin position="959"/>
        <end position="987"/>
    </location>
</feature>
<dbReference type="InterPro" id="IPR036047">
    <property type="entry name" value="F-box-like_dom_sf"/>
</dbReference>
<reference evidence="4" key="1">
    <citation type="journal article" date="2015" name="Genome Announc.">
        <title>Draft genome sequence of Talaromyces cellulolyticus strain Y-94, a source of lignocellulosic biomass-degrading enzymes.</title>
        <authorList>
            <person name="Fujii T."/>
            <person name="Koike H."/>
            <person name="Sawayama S."/>
            <person name="Yano S."/>
            <person name="Inoue H."/>
        </authorList>
    </citation>
    <scope>NUCLEOTIDE SEQUENCE [LARGE SCALE GENOMIC DNA]</scope>
    <source>
        <strain evidence="4">Y-94</strain>
    </source>
</reference>
<dbReference type="SUPFAM" id="SSF81383">
    <property type="entry name" value="F-box domain"/>
    <property type="match status" value="1"/>
</dbReference>
<feature type="compositionally biased region" description="Low complexity" evidence="1">
    <location>
        <begin position="714"/>
        <end position="732"/>
    </location>
</feature>
<feature type="region of interest" description="Disordered" evidence="1">
    <location>
        <begin position="690"/>
        <end position="738"/>
    </location>
</feature>
<comment type="caution">
    <text evidence="3">The sequence shown here is derived from an EMBL/GenBank/DDBJ whole genome shotgun (WGS) entry which is preliminary data.</text>
</comment>
<dbReference type="PANTHER" id="PTHR10223:SF2">
    <property type="entry name" value="F-BOX AND WD DOMAIN PROTEIN (AFU_ORTHOLOGUE AFUA_6G11400)"/>
    <property type="match status" value="1"/>
</dbReference>
<feature type="compositionally biased region" description="Basic residues" evidence="1">
    <location>
        <begin position="1138"/>
        <end position="1148"/>
    </location>
</feature>
<evidence type="ECO:0000313" key="3">
    <source>
        <dbReference type="EMBL" id="GAM38019.1"/>
    </source>
</evidence>
<dbReference type="Proteomes" id="UP000053095">
    <property type="component" value="Unassembled WGS sequence"/>
</dbReference>
<feature type="region of interest" description="Disordered" evidence="1">
    <location>
        <begin position="788"/>
        <end position="809"/>
    </location>
</feature>
<protein>
    <recommendedName>
        <fullName evidence="2">F-box domain-containing protein</fullName>
    </recommendedName>
</protein>
<dbReference type="GO" id="GO:0031593">
    <property type="term" value="F:polyubiquitin modification-dependent protein binding"/>
    <property type="evidence" value="ECO:0007669"/>
    <property type="project" value="TreeGrafter"/>
</dbReference>
<feature type="compositionally biased region" description="Polar residues" evidence="1">
    <location>
        <begin position="70"/>
        <end position="91"/>
    </location>
</feature>
<dbReference type="CDD" id="cd09917">
    <property type="entry name" value="F-box_SF"/>
    <property type="match status" value="1"/>
</dbReference>
<dbReference type="Gene3D" id="1.20.1280.50">
    <property type="match status" value="1"/>
</dbReference>
<sequence>MASTPWGSAWPTTGLAHSELHLFLTFSSLHHPSSNLSAQFLAEIASTNSHFHADSSSSQSPTDSADSEPTIVSQNSSPDASTFQPITSSQHGNDHRRDEPVFDILHREDVGDHVASNDPPPCPPAAAHAGEDSLRQLNGVDNDVAIASSPSSIPGGVENGGLFDDVFRPSPASHRSKKVYVLRPKPRQTLADLPNEVLTHILSHLTPAALTAIALVSRRFHTLVTTPHAWRTAFGRYFPGPYSIEEDVTSEGLDSSRRAFTRLTALASWRSEYILRTRLLRSLGRGKPALLPSSGKHNSRAGGLQGGSALATYTSQLLYPITHIDALFTPTNAKKSPLFIHGAAEEGVASMSDPSAGKSGPWGLYGHPLFQHFADLYSGEAEYGLGSGDMVGVPNSMDVSQPYGMIYGEGCPRGRSYYVSSDEKRGRFLGGSELHSEPALGIPDIQNFATGVSSVWIAKSPNVLKMTNNMFGILCGSTSGVLTAYSLGSSHLHERRFEPGQITARWVLSPGVPIISISVDENFSGKRYSTRRIWATVLNALGEIYYLTELPTLPESNQAVLPEVLERRAWKAGRSVRWELIESTRRTARPDPFNRDAVDGSYSPRSSTDSMGLSESQVAAETKEIERYLAFKPKHFRKVCEGWDMQRQLKVDFAGDDLNGAGEQVFIINCGFDQDQPASIRRHVRQKISGVASSSEHSPKLSNFKPVTSLFGGPSTPQSSQPTSQPRSRASSHASHGLSTIANTEWRATDFIFNGSKFARLTSVAIDMSTLAQLTVAEDPLLGMSSASNISSPASSPLPHMQASGSEAGVPGQRARFLAVGTDSGSVYIWNMRIPPSRTSGLINTVSPVRIIQTESPQVACLALTSLYLVHGGNDGLVQAWDPLASTTRPIRTLHSRFSSRARRRLIQAEASILGVGNNYFAAGAICLDPDPTVLRGIVSLGTHVRFWSYSSSAADEYKSNKRRRRRSHRGSNSSSEGQRFTSTGRGALKDFIEDEHHEMKRQIVEDEKQREHLSYRFGTDLLGPDATEEELIAYAQLLSEESLNIDAFKERQSRTNTRASSVSSDTIAAVDSSYPPREFSSSSSPALETVEEELAPDIAEAIRLSLLDEYPHSPDQWQETPSSSSFSTSSIPIKYAKGAKSKYKRRQPSSSPPEEAAAAESSNQQEMDDLEFAIQLSLAEEQSRETSHQQEEFPELISSPYAYTPPAQEVGVSSKVHHAVRAVLANADQIKNPHSVYGHFHGPWVNPNGLHWYPPSMDAEKQRWETTYPNRRWEEHWRPPVSNEANDEAPDSIVISCLNGRICQAVVDDMGTMCGATFKSNPGLRRHLRVQHRGICRSASTAPASGAHLAAARSAWMLYVVTGGWRNANFAQEPRIPTADIAEMCTALERMTAKDPSLAQEFGGTVFHRRVRR</sequence>
<dbReference type="InterPro" id="IPR027040">
    <property type="entry name" value="PSMD4"/>
</dbReference>
<feature type="region of interest" description="Disordered" evidence="1">
    <location>
        <begin position="1113"/>
        <end position="1132"/>
    </location>
</feature>